<dbReference type="InterPro" id="IPR049354">
    <property type="entry name" value="GpP-like_N"/>
</dbReference>
<dbReference type="SUPFAM" id="SSF69279">
    <property type="entry name" value="Phage tail proteins"/>
    <property type="match status" value="2"/>
</dbReference>
<reference evidence="3" key="1">
    <citation type="submission" date="2011-03" db="EMBL/GenBank/DDBJ databases">
        <title>Draft genome of Neisseria meningitidis strain alpha522.</title>
        <authorList>
            <person name="Schoen C."/>
            <person name="Blom J."/>
        </authorList>
    </citation>
    <scope>NUCLEOTIDE SEQUENCE</scope>
    <source>
        <strain evidence="3">Alpha522</strain>
    </source>
</reference>
<evidence type="ECO:0000259" key="2">
    <source>
        <dbReference type="Pfam" id="PF22255"/>
    </source>
</evidence>
<dbReference type="Pfam" id="PF21683">
    <property type="entry name" value="GpP-like_1st"/>
    <property type="match status" value="1"/>
</dbReference>
<proteinExistence type="predicted"/>
<dbReference type="InterPro" id="IPR053981">
    <property type="entry name" value="Gp44/GpP-like_2nd"/>
</dbReference>
<evidence type="ECO:0000259" key="1">
    <source>
        <dbReference type="Pfam" id="PF21683"/>
    </source>
</evidence>
<feature type="domain" description="Baseplate hub protein gp44-like N-terminal" evidence="1">
    <location>
        <begin position="10"/>
        <end position="93"/>
    </location>
</feature>
<dbReference type="EMBL" id="FR845710">
    <property type="protein sequence ID" value="CCA44685.1"/>
    <property type="molecule type" value="Genomic_DNA"/>
</dbReference>
<dbReference type="Gene3D" id="3.30.1920.10">
    <property type="entry name" value="Baseplate protein-like domains - 2 layer sandwich fold"/>
    <property type="match status" value="1"/>
</dbReference>
<dbReference type="Pfam" id="PF22255">
    <property type="entry name" value="Gp44-like_2nd"/>
    <property type="match status" value="1"/>
</dbReference>
<feature type="domain" description="Baseplate hub protein gp44/GpP-like second" evidence="2">
    <location>
        <begin position="95"/>
        <end position="177"/>
    </location>
</feature>
<dbReference type="Gene3D" id="3.55.50.10">
    <property type="entry name" value="Baseplate protein-like domains"/>
    <property type="match status" value="1"/>
</dbReference>
<sequence>MQNNSYGYAVSVRVGGKEHRHWERYDIDSDFLIPADSFDFVIGRLGPEAAIPDLSGESCEVVIDGQIVMTGIIGSQRHGKSKGGRELSLSGRDLAGFLVDCSAPQLNVKGMTVLDAAKKLAAPWPQIKAVVLKAENNPALDKIDIEPGETVWQALTHIANSVGLHPWLEPDGTLVVGGADYSSPPVATLCWSRTDSRRNIERMDIEWDTDNRFSEVTFLAQSHGRSGDSAKHDLSGCTKTRR</sequence>
<name>I4E5R9_NEIME</name>
<dbReference type="AlphaFoldDB" id="I4E5R9"/>
<evidence type="ECO:0000313" key="3">
    <source>
        <dbReference type="EMBL" id="CCA44685.1"/>
    </source>
</evidence>
<protein>
    <submittedName>
        <fullName evidence="3">Baseplate protein 43 kDa tail protein gpP</fullName>
    </submittedName>
</protein>
<dbReference type="InterPro" id="IPR023399">
    <property type="entry name" value="Baseplate-like_2-layer_sand"/>
</dbReference>
<accession>I4E5R9</accession>
<organism evidence="3">
    <name type="scientific">Neisseria meningitidis alpha522</name>
    <dbReference type="NCBI Taxonomy" id="996307"/>
    <lineage>
        <taxon>Bacteria</taxon>
        <taxon>Pseudomonadati</taxon>
        <taxon>Pseudomonadota</taxon>
        <taxon>Betaproteobacteria</taxon>
        <taxon>Neisseriales</taxon>
        <taxon>Neisseriaceae</taxon>
        <taxon>Neisseria</taxon>
    </lineage>
</organism>
<gene>
    <name evidence="3" type="primary">P 44</name>
    <name evidence="3" type="ORF">NMALPHA522_1144</name>
</gene>